<dbReference type="Gramene" id="PRQ48520">
    <property type="protein sequence ID" value="PRQ48520"/>
    <property type="gene ID" value="RchiOBHm_Chr2g0111621"/>
</dbReference>
<protein>
    <submittedName>
        <fullName evidence="1">Uncharacterized protein</fullName>
    </submittedName>
</protein>
<reference evidence="1 2" key="1">
    <citation type="journal article" date="2018" name="Nat. Genet.">
        <title>The Rosa genome provides new insights in the design of modern roses.</title>
        <authorList>
            <person name="Bendahmane M."/>
        </authorList>
    </citation>
    <scope>NUCLEOTIDE SEQUENCE [LARGE SCALE GENOMIC DNA]</scope>
    <source>
        <strain evidence="2">cv. Old Blush</strain>
    </source>
</reference>
<proteinExistence type="predicted"/>
<dbReference type="Proteomes" id="UP000238479">
    <property type="component" value="Chromosome 2"/>
</dbReference>
<dbReference type="EMBL" id="PDCK01000040">
    <property type="protein sequence ID" value="PRQ48520.1"/>
    <property type="molecule type" value="Genomic_DNA"/>
</dbReference>
<sequence>MSFYGELTNRAVETDMPVMVQSDGNPCSRIKKKRQVMSCLGVEWRASPWLQF</sequence>
<evidence type="ECO:0000313" key="2">
    <source>
        <dbReference type="Proteomes" id="UP000238479"/>
    </source>
</evidence>
<dbReference type="AlphaFoldDB" id="A0A2P6RQ35"/>
<name>A0A2P6RQ35_ROSCH</name>
<gene>
    <name evidence="1" type="ORF">RchiOBHm_Chr2g0111621</name>
</gene>
<comment type="caution">
    <text evidence="1">The sequence shown here is derived from an EMBL/GenBank/DDBJ whole genome shotgun (WGS) entry which is preliminary data.</text>
</comment>
<evidence type="ECO:0000313" key="1">
    <source>
        <dbReference type="EMBL" id="PRQ48520.1"/>
    </source>
</evidence>
<accession>A0A2P6RQ35</accession>
<keyword evidence="2" id="KW-1185">Reference proteome</keyword>
<organism evidence="1 2">
    <name type="scientific">Rosa chinensis</name>
    <name type="common">China rose</name>
    <dbReference type="NCBI Taxonomy" id="74649"/>
    <lineage>
        <taxon>Eukaryota</taxon>
        <taxon>Viridiplantae</taxon>
        <taxon>Streptophyta</taxon>
        <taxon>Embryophyta</taxon>
        <taxon>Tracheophyta</taxon>
        <taxon>Spermatophyta</taxon>
        <taxon>Magnoliopsida</taxon>
        <taxon>eudicotyledons</taxon>
        <taxon>Gunneridae</taxon>
        <taxon>Pentapetalae</taxon>
        <taxon>rosids</taxon>
        <taxon>fabids</taxon>
        <taxon>Rosales</taxon>
        <taxon>Rosaceae</taxon>
        <taxon>Rosoideae</taxon>
        <taxon>Rosoideae incertae sedis</taxon>
        <taxon>Rosa</taxon>
    </lineage>
</organism>